<name>A0A250WY71_9CHLO</name>
<keyword evidence="2" id="KW-1185">Reference proteome</keyword>
<dbReference type="EMBL" id="BEGY01000014">
    <property type="protein sequence ID" value="GAX75793.1"/>
    <property type="molecule type" value="Genomic_DNA"/>
</dbReference>
<comment type="caution">
    <text evidence="1">The sequence shown here is derived from an EMBL/GenBank/DDBJ whole genome shotgun (WGS) entry which is preliminary data.</text>
</comment>
<evidence type="ECO:0000313" key="2">
    <source>
        <dbReference type="Proteomes" id="UP000232323"/>
    </source>
</evidence>
<proteinExistence type="predicted"/>
<dbReference type="Proteomes" id="UP000232323">
    <property type="component" value="Unassembled WGS sequence"/>
</dbReference>
<evidence type="ECO:0000313" key="1">
    <source>
        <dbReference type="EMBL" id="GAX75793.1"/>
    </source>
</evidence>
<organism evidence="1 2">
    <name type="scientific">Chlamydomonas eustigma</name>
    <dbReference type="NCBI Taxonomy" id="1157962"/>
    <lineage>
        <taxon>Eukaryota</taxon>
        <taxon>Viridiplantae</taxon>
        <taxon>Chlorophyta</taxon>
        <taxon>core chlorophytes</taxon>
        <taxon>Chlorophyceae</taxon>
        <taxon>CS clade</taxon>
        <taxon>Chlamydomonadales</taxon>
        <taxon>Chlamydomonadaceae</taxon>
        <taxon>Chlamydomonas</taxon>
    </lineage>
</organism>
<sequence length="583" mass="63567">MPSFYRTNLWYPQLAQVASAAGLLNIVSDSSTYSRFDNDVNQVLVDNVRASHTQQWPRREAGLLHSLQVFVFGSATYTGLSFPISTACLPLFCNAAAESRSHIGSSNKLRDEPLPLSCPSDASMVLLMAPLVSLMLGVPLKDSDLMHIIRVLSQLGALDSLELWELSATAFGLACMGAQPGALLMTRLQDHLSRACHLPEASIKDLAVLSWSLAIMGGLNKELWSQLVQAVTDRDAQQGSVFSYPWSNNNRSIDEVAAHFLLHTSMLLADGPSEPRAIRAEVQEALQGMPIHIKQQLLQLHAHTMPLSPHVLSSLLTYMHMATVLPLLHALPNKAGPSNLSNSPMKMGIKTEESSPSECKVSSSFLRHTLLVPEVQNATCGRSLAAMAASALDPHEIARVRRELDCSHREDQASKQAVVNEVMYMFQRMRAGGSWDHGSGVPSATLPAVGPAQVSKDLDIVLPHLKTVLLVRESQVSTTGLTRESFFCAQDGVKAMSSFVSSNLQLPLMAKSKHSSRSAVSPEKKIMGVDNERLLSVVAGVDHAMRRQAKIKGWRVLILYTEDWQRAKSEAQKLSILAAILAA</sequence>
<reference evidence="1 2" key="1">
    <citation type="submission" date="2017-08" db="EMBL/GenBank/DDBJ databases">
        <title>Acidophilic green algal genome provides insights into adaptation to an acidic environment.</title>
        <authorList>
            <person name="Hirooka S."/>
            <person name="Hirose Y."/>
            <person name="Kanesaki Y."/>
            <person name="Higuchi S."/>
            <person name="Fujiwara T."/>
            <person name="Onuma R."/>
            <person name="Era A."/>
            <person name="Ohbayashi R."/>
            <person name="Uzuka A."/>
            <person name="Nozaki H."/>
            <person name="Yoshikawa H."/>
            <person name="Miyagishima S.Y."/>
        </authorList>
    </citation>
    <scope>NUCLEOTIDE SEQUENCE [LARGE SCALE GENOMIC DNA]</scope>
    <source>
        <strain evidence="1 2">NIES-2499</strain>
    </source>
</reference>
<dbReference type="AlphaFoldDB" id="A0A250WY71"/>
<protein>
    <submittedName>
        <fullName evidence="1">Uncharacterized protein</fullName>
    </submittedName>
</protein>
<accession>A0A250WY71</accession>
<gene>
    <name evidence="1" type="ORF">CEUSTIGMA_g3236.t1</name>
</gene>